<reference evidence="1 2" key="1">
    <citation type="submission" date="2022-09" db="EMBL/GenBank/DDBJ databases">
        <title>Draft genome of isolate Be4.</title>
        <authorList>
            <person name="Sanchez-Castro I."/>
            <person name="Martinez-Rodriguez P."/>
            <person name="Descostes M."/>
            <person name="Merroun M."/>
        </authorList>
    </citation>
    <scope>NUCLEOTIDE SEQUENCE [LARGE SCALE GENOMIC DNA]</scope>
    <source>
        <strain evidence="1 2">Be4</strain>
    </source>
</reference>
<keyword evidence="1" id="KW-0489">Methyltransferase</keyword>
<evidence type="ECO:0000313" key="1">
    <source>
        <dbReference type="EMBL" id="MCT9809048.1"/>
    </source>
</evidence>
<dbReference type="SUPFAM" id="SSF53335">
    <property type="entry name" value="S-adenosyl-L-methionine-dependent methyltransferases"/>
    <property type="match status" value="1"/>
</dbReference>
<dbReference type="RefSeq" id="WP_261498455.1">
    <property type="nucleotide sequence ID" value="NZ_JAODYH010000001.1"/>
</dbReference>
<dbReference type="InterPro" id="IPR019410">
    <property type="entry name" value="Methyltransf_16"/>
</dbReference>
<gene>
    <name evidence="1" type="ORF">N0K08_00200</name>
</gene>
<dbReference type="GO" id="GO:0032259">
    <property type="term" value="P:methylation"/>
    <property type="evidence" value="ECO:0007669"/>
    <property type="project" value="UniProtKB-KW"/>
</dbReference>
<keyword evidence="2" id="KW-1185">Reference proteome</keyword>
<dbReference type="Proteomes" id="UP001525968">
    <property type="component" value="Unassembled WGS sequence"/>
</dbReference>
<comment type="caution">
    <text evidence="1">The sequence shown here is derived from an EMBL/GenBank/DDBJ whole genome shotgun (WGS) entry which is preliminary data.</text>
</comment>
<dbReference type="Gene3D" id="3.40.50.150">
    <property type="entry name" value="Vaccinia Virus protein VP39"/>
    <property type="match status" value="1"/>
</dbReference>
<accession>A0ABT2PIU8</accession>
<dbReference type="GO" id="GO:0008168">
    <property type="term" value="F:methyltransferase activity"/>
    <property type="evidence" value="ECO:0007669"/>
    <property type="project" value="UniProtKB-KW"/>
</dbReference>
<proteinExistence type="predicted"/>
<evidence type="ECO:0000313" key="2">
    <source>
        <dbReference type="Proteomes" id="UP001525968"/>
    </source>
</evidence>
<dbReference type="PANTHER" id="PTHR14614">
    <property type="entry name" value="HEPATOCELLULAR CARCINOMA-ASSOCIATED ANTIGEN"/>
    <property type="match status" value="1"/>
</dbReference>
<sequence>MSGYLTKQESIAVHGVDHLTIRSLLDKQQFHDPQGEAEQLGISDAFWPLFGLLWPSGEQLAACLAARPHVAGERILELGCGLGLASLVCHRRGEDITASDCHPLAGAFMRENLKLNQLPPMKFRIGHWGATHQASTAYERMDIADRDHDDLTHGTRSLPLDYQSATSEDSEVWAVDGRFDLIVGSDLLYERDARATLPHYIESHCTPAAQIWVVDPDRGNRSAFSRQMAELGFGVEEQRLDRAASELLPAYKGRLLKYQR</sequence>
<protein>
    <submittedName>
        <fullName evidence="1">Methyltransferase</fullName>
    </submittedName>
</protein>
<name>A0ABT2PIU8_9BURK</name>
<keyword evidence="1" id="KW-0808">Transferase</keyword>
<dbReference type="EMBL" id="JAODYH010000001">
    <property type="protein sequence ID" value="MCT9809048.1"/>
    <property type="molecule type" value="Genomic_DNA"/>
</dbReference>
<dbReference type="InterPro" id="IPR029063">
    <property type="entry name" value="SAM-dependent_MTases_sf"/>
</dbReference>
<organism evidence="1 2">
    <name type="scientific">Acidovorax bellezanensis</name>
    <dbReference type="NCBI Taxonomy" id="2976702"/>
    <lineage>
        <taxon>Bacteria</taxon>
        <taxon>Pseudomonadati</taxon>
        <taxon>Pseudomonadota</taxon>
        <taxon>Betaproteobacteria</taxon>
        <taxon>Burkholderiales</taxon>
        <taxon>Comamonadaceae</taxon>
        <taxon>Acidovorax</taxon>
    </lineage>
</organism>